<name>A0A1I3Y1H4_9HYPH</name>
<dbReference type="EMBL" id="FOSK01000003">
    <property type="protein sequence ID" value="SFK25131.1"/>
    <property type="molecule type" value="Genomic_DNA"/>
</dbReference>
<accession>A0A1I3Y1H4</accession>
<dbReference type="Proteomes" id="UP000199598">
    <property type="component" value="Unassembled WGS sequence"/>
</dbReference>
<dbReference type="PANTHER" id="PTHR33608:SF6">
    <property type="entry name" value="BLL2464 PROTEIN"/>
    <property type="match status" value="1"/>
</dbReference>
<dbReference type="InterPro" id="IPR002881">
    <property type="entry name" value="DUF58"/>
</dbReference>
<evidence type="ECO:0000313" key="2">
    <source>
        <dbReference type="EMBL" id="SFK25131.1"/>
    </source>
</evidence>
<proteinExistence type="predicted"/>
<sequence>MLSSRTTPQDRQENIFGLTGEAQSLADTLPELLVEAKRIAANVTAGWHGRRRAGPGETFWQFRPFLSGEAAQQVDWRRSARDDNLYVREREWEAAQTIWVWADLSASMRFQSRQATASKRDRALLLMLALTYALNEAGERVGLAGLTRPLASRNGVQTIAETLAHENPEATLPNPEGIRRFSEIVLFSDLLDPPEKLEEWMANIASTGAKGHLIQLLDPIEETFPFTGPTQFEDPENGEQLKAGRAQTWQQEYLHRLAAHKDQINSLARKFGWSYTLHHTDRPAVEPLMLLHSRLADAPQHKMRGDHQ</sequence>
<reference evidence="2 3" key="1">
    <citation type="submission" date="2016-10" db="EMBL/GenBank/DDBJ databases">
        <authorList>
            <person name="Varghese N."/>
            <person name="Submissions S."/>
        </authorList>
    </citation>
    <scope>NUCLEOTIDE SEQUENCE [LARGE SCALE GENOMIC DNA]</scope>
    <source>
        <strain evidence="2 3">DSM 16392</strain>
    </source>
</reference>
<dbReference type="Pfam" id="PF01882">
    <property type="entry name" value="DUF58"/>
    <property type="match status" value="1"/>
</dbReference>
<evidence type="ECO:0000313" key="3">
    <source>
        <dbReference type="Proteomes" id="UP000199598"/>
    </source>
</evidence>
<feature type="domain" description="DUF58" evidence="1">
    <location>
        <begin position="62"/>
        <end position="261"/>
    </location>
</feature>
<dbReference type="PANTHER" id="PTHR33608">
    <property type="entry name" value="BLL2464 PROTEIN"/>
    <property type="match status" value="1"/>
</dbReference>
<gene>
    <name evidence="2" type="ORF">SAMN04488518_103258</name>
</gene>
<dbReference type="RefSeq" id="WP_093518299.1">
    <property type="nucleotide sequence ID" value="NZ_FOSK01000003.1"/>
</dbReference>
<organism evidence="2 3">
    <name type="scientific">Pseudovibrio ascidiaceicola</name>
    <dbReference type="NCBI Taxonomy" id="285279"/>
    <lineage>
        <taxon>Bacteria</taxon>
        <taxon>Pseudomonadati</taxon>
        <taxon>Pseudomonadota</taxon>
        <taxon>Alphaproteobacteria</taxon>
        <taxon>Hyphomicrobiales</taxon>
        <taxon>Stappiaceae</taxon>
        <taxon>Pseudovibrio</taxon>
    </lineage>
</organism>
<protein>
    <recommendedName>
        <fullName evidence="1">DUF58 domain-containing protein</fullName>
    </recommendedName>
</protein>
<evidence type="ECO:0000259" key="1">
    <source>
        <dbReference type="Pfam" id="PF01882"/>
    </source>
</evidence>
<comment type="caution">
    <text evidence="2">The sequence shown here is derived from an EMBL/GenBank/DDBJ whole genome shotgun (WGS) entry which is preliminary data.</text>
</comment>
<keyword evidence="3" id="KW-1185">Reference proteome</keyword>